<evidence type="ECO:0000256" key="1">
    <source>
        <dbReference type="SAM" id="Phobius"/>
    </source>
</evidence>
<keyword evidence="4" id="KW-1185">Reference proteome</keyword>
<dbReference type="EMBL" id="SRYE01000001">
    <property type="protein sequence ID" value="TGY63521.1"/>
    <property type="molecule type" value="Genomic_DNA"/>
</dbReference>
<dbReference type="Pfam" id="PF07811">
    <property type="entry name" value="TadE"/>
    <property type="match status" value="1"/>
</dbReference>
<evidence type="ECO:0000259" key="2">
    <source>
        <dbReference type="Pfam" id="PF07811"/>
    </source>
</evidence>
<dbReference type="OrthoDB" id="3174537at2"/>
<gene>
    <name evidence="3" type="ORF">E5334_02365</name>
</gene>
<dbReference type="Proteomes" id="UP000310263">
    <property type="component" value="Unassembled WGS sequence"/>
</dbReference>
<dbReference type="AlphaFoldDB" id="A0A4S2F7Z9"/>
<comment type="caution">
    <text evidence="3">The sequence shown here is derived from an EMBL/GenBank/DDBJ whole genome shotgun (WGS) entry which is preliminary data.</text>
</comment>
<reference evidence="3 4" key="1">
    <citation type="submission" date="2019-04" db="EMBL/GenBank/DDBJ databases">
        <title>Microbes associate with the intestines of laboratory mice.</title>
        <authorList>
            <person name="Navarre W."/>
            <person name="Wong E."/>
            <person name="Huang K."/>
            <person name="Tropini C."/>
            <person name="Ng K."/>
            <person name="Yu B."/>
        </authorList>
    </citation>
    <scope>NUCLEOTIDE SEQUENCE [LARGE SCALE GENOMIC DNA]</scope>
    <source>
        <strain evidence="3 4">NM07_P-09</strain>
    </source>
</reference>
<evidence type="ECO:0000313" key="3">
    <source>
        <dbReference type="EMBL" id="TGY63521.1"/>
    </source>
</evidence>
<organism evidence="3 4">
    <name type="scientific">Muricaecibacterium torontonense</name>
    <dbReference type="NCBI Taxonomy" id="3032871"/>
    <lineage>
        <taxon>Bacteria</taxon>
        <taxon>Bacillati</taxon>
        <taxon>Actinomycetota</taxon>
        <taxon>Coriobacteriia</taxon>
        <taxon>Coriobacteriales</taxon>
        <taxon>Atopobiaceae</taxon>
        <taxon>Muricaecibacterium</taxon>
    </lineage>
</organism>
<protein>
    <submittedName>
        <fullName evidence="3">Pilus assembly protein</fullName>
    </submittedName>
</protein>
<proteinExistence type="predicted"/>
<feature type="domain" description="TadE-like" evidence="2">
    <location>
        <begin position="57"/>
        <end position="99"/>
    </location>
</feature>
<keyword evidence="1" id="KW-0812">Transmembrane</keyword>
<feature type="transmembrane region" description="Helical" evidence="1">
    <location>
        <begin position="63"/>
        <end position="85"/>
    </location>
</feature>
<accession>A0A4S2F7Z9</accession>
<keyword evidence="1" id="KW-0472">Membrane</keyword>
<keyword evidence="1" id="KW-1133">Transmembrane helix</keyword>
<evidence type="ECO:0000313" key="4">
    <source>
        <dbReference type="Proteomes" id="UP000310263"/>
    </source>
</evidence>
<dbReference type="InterPro" id="IPR012495">
    <property type="entry name" value="TadE-like_dom"/>
</dbReference>
<name>A0A4S2F7Z9_9ACTN</name>
<sequence>MPWHWRLFWRCLWVWASWQKRLWKERLCKGPPWRRLGQRQSRFWRQPKTSFFFEESGQATVELALVLPCALLVIALLLQPLCLFYTRMVMAHTASQAARVLATKKSSTSNDALRAYCLRRLRAIPNLEIFHEGGEGGWEVSFEGSEADHRVCVTVKGFARPLPLLGLVSALLASDGQSIDLQVQAQETLRPTWLEGSYDSWVSIWS</sequence>